<dbReference type="GO" id="GO:0006166">
    <property type="term" value="P:purine ribonucleoside salvage"/>
    <property type="evidence" value="ECO:0007669"/>
    <property type="project" value="TreeGrafter"/>
</dbReference>
<keyword evidence="1" id="KW-0479">Metal-binding</keyword>
<name>W4P9W6_9BACE</name>
<dbReference type="GO" id="GO:0046872">
    <property type="term" value="F:metal ion binding"/>
    <property type="evidence" value="ECO:0007669"/>
    <property type="project" value="UniProtKB-KW"/>
</dbReference>
<sequence length="105" mass="11656">MMENFRSNPPKELGGSKVVLRKDYQVLEQTDDKGNVTKLDMPDTSNVLQYFTEDGSKVSVRPSGTEPKIKFYMEVTGDMGCRNCFANADAEATEKVEAVKKSLGI</sequence>
<evidence type="ECO:0000313" key="5">
    <source>
        <dbReference type="EMBL" id="GAE15939.1"/>
    </source>
</evidence>
<dbReference type="PANTHER" id="PTHR45745">
    <property type="entry name" value="PHOSPHOMANNOMUTASE 45A"/>
    <property type="match status" value="1"/>
</dbReference>
<gene>
    <name evidence="5" type="ORF">JCM6292_2292</name>
</gene>
<reference evidence="5 6" key="1">
    <citation type="journal article" date="2014" name="Genome Announc.">
        <title>Draft Genome Sequences of Three Strains of Bacteroides pyogenes Isolated from a Cat and Swine.</title>
        <authorList>
            <person name="Sakamoto M."/>
            <person name="Oshima K."/>
            <person name="Suda W."/>
            <person name="Kitamura K."/>
            <person name="Iida T."/>
            <person name="Hattori M."/>
            <person name="Ohkuma M."/>
        </authorList>
    </citation>
    <scope>NUCLEOTIDE SEQUENCE [LARGE SCALE GENOMIC DNA]</scope>
    <source>
        <strain evidence="5 6">JCM 6292</strain>
    </source>
</reference>
<dbReference type="Gene3D" id="3.30.310.50">
    <property type="entry name" value="Alpha-D-phosphohexomutase, C-terminal domain"/>
    <property type="match status" value="1"/>
</dbReference>
<protein>
    <submittedName>
        <fullName evidence="5">Phosphoglucomutase</fullName>
    </submittedName>
</protein>
<comment type="caution">
    <text evidence="5">The sequence shown here is derived from an EMBL/GenBank/DDBJ whole genome shotgun (WGS) entry which is preliminary data.</text>
</comment>
<dbReference type="InterPro" id="IPR036900">
    <property type="entry name" value="A-D-PHexomutase_C_sf"/>
</dbReference>
<proteinExistence type="predicted"/>
<dbReference type="AlphaFoldDB" id="W4P9W6"/>
<dbReference type="EMBL" id="BAIQ01000024">
    <property type="protein sequence ID" value="GAE15939.1"/>
    <property type="molecule type" value="Genomic_DNA"/>
</dbReference>
<dbReference type="Pfam" id="PF00408">
    <property type="entry name" value="PGM_PMM_IV"/>
    <property type="match status" value="1"/>
</dbReference>
<evidence type="ECO:0000256" key="2">
    <source>
        <dbReference type="ARBA" id="ARBA00022842"/>
    </source>
</evidence>
<keyword evidence="3" id="KW-0413">Isomerase</keyword>
<evidence type="ECO:0000259" key="4">
    <source>
        <dbReference type="Pfam" id="PF00408"/>
    </source>
</evidence>
<dbReference type="Proteomes" id="UP000018861">
    <property type="component" value="Unassembled WGS sequence"/>
</dbReference>
<accession>W4P9W6</accession>
<organism evidence="5 6">
    <name type="scientific">Bacteroides pyogenes JCM 6292</name>
    <dbReference type="NCBI Taxonomy" id="1235809"/>
    <lineage>
        <taxon>Bacteria</taxon>
        <taxon>Pseudomonadati</taxon>
        <taxon>Bacteroidota</taxon>
        <taxon>Bacteroidia</taxon>
        <taxon>Bacteroidales</taxon>
        <taxon>Bacteroidaceae</taxon>
        <taxon>Bacteroides</taxon>
    </lineage>
</organism>
<feature type="domain" description="Alpha-D-phosphohexomutase C-terminal" evidence="4">
    <location>
        <begin position="36"/>
        <end position="77"/>
    </location>
</feature>
<evidence type="ECO:0000256" key="1">
    <source>
        <dbReference type="ARBA" id="ARBA00022723"/>
    </source>
</evidence>
<dbReference type="PANTHER" id="PTHR45745:SF1">
    <property type="entry name" value="PHOSPHOGLUCOMUTASE 2B-RELATED"/>
    <property type="match status" value="1"/>
</dbReference>
<dbReference type="GO" id="GO:0008973">
    <property type="term" value="F:phosphopentomutase activity"/>
    <property type="evidence" value="ECO:0007669"/>
    <property type="project" value="TreeGrafter"/>
</dbReference>
<dbReference type="InterPro" id="IPR005843">
    <property type="entry name" value="A-D-PHexomutase_C"/>
</dbReference>
<keyword evidence="2" id="KW-0460">Magnesium</keyword>
<evidence type="ECO:0000313" key="6">
    <source>
        <dbReference type="Proteomes" id="UP000018861"/>
    </source>
</evidence>
<evidence type="ECO:0000256" key="3">
    <source>
        <dbReference type="ARBA" id="ARBA00023235"/>
    </source>
</evidence>
<dbReference type="SUPFAM" id="SSF55957">
    <property type="entry name" value="Phosphoglucomutase, C-terminal domain"/>
    <property type="match status" value="1"/>
</dbReference>